<keyword evidence="8 9" id="KW-0472">Membrane</keyword>
<evidence type="ECO:0000256" key="6">
    <source>
        <dbReference type="ARBA" id="ARBA00022989"/>
    </source>
</evidence>
<name>R7URE5_CAPTE</name>
<evidence type="ECO:0000313" key="11">
    <source>
        <dbReference type="EnsemblMetazoa" id="CapteP227399"/>
    </source>
</evidence>
<reference evidence="10 12" key="2">
    <citation type="journal article" date="2013" name="Nature">
        <title>Insights into bilaterian evolution from three spiralian genomes.</title>
        <authorList>
            <person name="Simakov O."/>
            <person name="Marletaz F."/>
            <person name="Cho S.J."/>
            <person name="Edsinger-Gonzales E."/>
            <person name="Havlak P."/>
            <person name="Hellsten U."/>
            <person name="Kuo D.H."/>
            <person name="Larsson T."/>
            <person name="Lv J."/>
            <person name="Arendt D."/>
            <person name="Savage R."/>
            <person name="Osoegawa K."/>
            <person name="de Jong P."/>
            <person name="Grimwood J."/>
            <person name="Chapman J.A."/>
            <person name="Shapiro H."/>
            <person name="Aerts A."/>
            <person name="Otillar R.P."/>
            <person name="Terry A.Y."/>
            <person name="Boore J.L."/>
            <person name="Grigoriev I.V."/>
            <person name="Lindberg D.R."/>
            <person name="Seaver E.C."/>
            <person name="Weisblat D.A."/>
            <person name="Putnam N.H."/>
            <person name="Rokhsar D.S."/>
        </authorList>
    </citation>
    <scope>NUCLEOTIDE SEQUENCE</scope>
    <source>
        <strain evidence="10 12">I ESC-2004</strain>
    </source>
</reference>
<comment type="subcellular location">
    <subcellularLocation>
        <location evidence="1">Mitochondrion inner membrane</location>
        <topology evidence="1">Multi-pass membrane protein</topology>
    </subcellularLocation>
</comment>
<dbReference type="STRING" id="283909.R7URE5"/>
<dbReference type="HOGENOM" id="CLU_104872_0_0_1"/>
<comment type="similarity">
    <text evidence="2">Belongs to the TMEM186 family.</text>
</comment>
<evidence type="ECO:0000256" key="3">
    <source>
        <dbReference type="ARBA" id="ARBA00014604"/>
    </source>
</evidence>
<keyword evidence="5" id="KW-0999">Mitochondrion inner membrane</keyword>
<dbReference type="OMA" id="MTIGDTG"/>
<reference evidence="12" key="1">
    <citation type="submission" date="2012-12" db="EMBL/GenBank/DDBJ databases">
        <authorList>
            <person name="Hellsten U."/>
            <person name="Grimwood J."/>
            <person name="Chapman J.A."/>
            <person name="Shapiro H."/>
            <person name="Aerts A."/>
            <person name="Otillar R.P."/>
            <person name="Terry A.Y."/>
            <person name="Boore J.L."/>
            <person name="Simakov O."/>
            <person name="Marletaz F."/>
            <person name="Cho S.-J."/>
            <person name="Edsinger-Gonzales E."/>
            <person name="Havlak P."/>
            <person name="Kuo D.-H."/>
            <person name="Larsson T."/>
            <person name="Lv J."/>
            <person name="Arendt D."/>
            <person name="Savage R."/>
            <person name="Osoegawa K."/>
            <person name="de Jong P."/>
            <person name="Lindberg D.R."/>
            <person name="Seaver E.C."/>
            <person name="Weisblat D.A."/>
            <person name="Putnam N.H."/>
            <person name="Grigoriev I.V."/>
            <person name="Rokhsar D.S."/>
        </authorList>
    </citation>
    <scope>NUCLEOTIDE SEQUENCE</scope>
    <source>
        <strain evidence="12">I ESC-2004</strain>
    </source>
</reference>
<evidence type="ECO:0000256" key="1">
    <source>
        <dbReference type="ARBA" id="ARBA00004448"/>
    </source>
</evidence>
<evidence type="ECO:0000256" key="5">
    <source>
        <dbReference type="ARBA" id="ARBA00022792"/>
    </source>
</evidence>
<dbReference type="GO" id="GO:0005743">
    <property type="term" value="C:mitochondrial inner membrane"/>
    <property type="evidence" value="ECO:0007669"/>
    <property type="project" value="UniProtKB-SubCell"/>
</dbReference>
<evidence type="ECO:0000313" key="10">
    <source>
        <dbReference type="EMBL" id="ELU08698.1"/>
    </source>
</evidence>
<dbReference type="EMBL" id="KB298831">
    <property type="protein sequence ID" value="ELU08698.1"/>
    <property type="molecule type" value="Genomic_DNA"/>
</dbReference>
<evidence type="ECO:0000256" key="4">
    <source>
        <dbReference type="ARBA" id="ARBA00022692"/>
    </source>
</evidence>
<dbReference type="PANTHER" id="PTHR13603">
    <property type="entry name" value="TRANSMEMBRANE PROTEIN 186"/>
    <property type="match status" value="1"/>
</dbReference>
<gene>
    <name evidence="10" type="ORF">CAPTEDRAFT_227399</name>
</gene>
<sequence>MQWVPLRRMLHCSTLRSSFAPRSLQCTISRSPATSITLSSSPRFLSVAKKPEKKPEAAVPDPFSTVYFFPKLKLVRFLSRLKIYQTGWTITMIMPMTAMYMQGNIELELLQFASSTCIFACAMLYIMGSFFSKTIGLISLRDDEKMVRMSHLDFWGKRKDVFVDIQNIIPLSELPENPLAAPYIKLRRYDKKGFLIFPLRFGKVKDMDKFELIFGKLNKRK</sequence>
<dbReference type="EMBL" id="AMQN01006635">
    <property type="status" value="NOT_ANNOTATED_CDS"/>
    <property type="molecule type" value="Genomic_DNA"/>
</dbReference>
<dbReference type="AlphaFoldDB" id="R7URE5"/>
<dbReference type="OrthoDB" id="6147888at2759"/>
<keyword evidence="7" id="KW-0496">Mitochondrion</keyword>
<dbReference type="FunCoup" id="R7URE5">
    <property type="interactions" value="1776"/>
</dbReference>
<reference evidence="11" key="3">
    <citation type="submission" date="2015-06" db="UniProtKB">
        <authorList>
            <consortium name="EnsemblMetazoa"/>
        </authorList>
    </citation>
    <scope>IDENTIFICATION</scope>
</reference>
<evidence type="ECO:0000256" key="8">
    <source>
        <dbReference type="ARBA" id="ARBA00023136"/>
    </source>
</evidence>
<dbReference type="InterPro" id="IPR026571">
    <property type="entry name" value="Tmem186"/>
</dbReference>
<evidence type="ECO:0000256" key="7">
    <source>
        <dbReference type="ARBA" id="ARBA00023128"/>
    </source>
</evidence>
<feature type="transmembrane region" description="Helical" evidence="9">
    <location>
        <begin position="109"/>
        <end position="131"/>
    </location>
</feature>
<evidence type="ECO:0000256" key="2">
    <source>
        <dbReference type="ARBA" id="ARBA00007020"/>
    </source>
</evidence>
<protein>
    <recommendedName>
        <fullName evidence="3">Transmembrane protein 186</fullName>
    </recommendedName>
</protein>
<feature type="transmembrane region" description="Helical" evidence="9">
    <location>
        <begin position="83"/>
        <end position="103"/>
    </location>
</feature>
<evidence type="ECO:0000313" key="12">
    <source>
        <dbReference type="Proteomes" id="UP000014760"/>
    </source>
</evidence>
<organism evidence="10">
    <name type="scientific">Capitella teleta</name>
    <name type="common">Polychaete worm</name>
    <dbReference type="NCBI Taxonomy" id="283909"/>
    <lineage>
        <taxon>Eukaryota</taxon>
        <taxon>Metazoa</taxon>
        <taxon>Spiralia</taxon>
        <taxon>Lophotrochozoa</taxon>
        <taxon>Annelida</taxon>
        <taxon>Polychaeta</taxon>
        <taxon>Sedentaria</taxon>
        <taxon>Scolecida</taxon>
        <taxon>Capitellidae</taxon>
        <taxon>Capitella</taxon>
    </lineage>
</organism>
<dbReference type="Proteomes" id="UP000014760">
    <property type="component" value="Unassembled WGS sequence"/>
</dbReference>
<accession>R7URE5</accession>
<dbReference type="PANTHER" id="PTHR13603:SF1">
    <property type="entry name" value="TRANSMEMBRANE PROTEIN 186"/>
    <property type="match status" value="1"/>
</dbReference>
<keyword evidence="12" id="KW-1185">Reference proteome</keyword>
<proteinExistence type="inferred from homology"/>
<keyword evidence="4 9" id="KW-0812">Transmembrane</keyword>
<keyword evidence="6 9" id="KW-1133">Transmembrane helix</keyword>
<evidence type="ECO:0000256" key="9">
    <source>
        <dbReference type="SAM" id="Phobius"/>
    </source>
</evidence>
<dbReference type="EnsemblMetazoa" id="CapteT227399">
    <property type="protein sequence ID" value="CapteP227399"/>
    <property type="gene ID" value="CapteG227399"/>
</dbReference>